<proteinExistence type="predicted"/>
<feature type="non-terminal residue" evidence="1">
    <location>
        <position position="47"/>
    </location>
</feature>
<feature type="non-terminal residue" evidence="1">
    <location>
        <position position="1"/>
    </location>
</feature>
<organism evidence="1">
    <name type="scientific">marine metagenome</name>
    <dbReference type="NCBI Taxonomy" id="408172"/>
    <lineage>
        <taxon>unclassified sequences</taxon>
        <taxon>metagenomes</taxon>
        <taxon>ecological metagenomes</taxon>
    </lineage>
</organism>
<dbReference type="AlphaFoldDB" id="A0A381SVI5"/>
<sequence>QPMPGQLPCLSRVWLGRLRLASWVRVPDRFSCCRMAILDFERSTTVF</sequence>
<evidence type="ECO:0000313" key="1">
    <source>
        <dbReference type="EMBL" id="SVA07459.1"/>
    </source>
</evidence>
<gene>
    <name evidence="1" type="ORF">METZ01_LOCUS60313</name>
</gene>
<reference evidence="1" key="1">
    <citation type="submission" date="2018-05" db="EMBL/GenBank/DDBJ databases">
        <authorList>
            <person name="Lanie J.A."/>
            <person name="Ng W.-L."/>
            <person name="Kazmierczak K.M."/>
            <person name="Andrzejewski T.M."/>
            <person name="Davidsen T.M."/>
            <person name="Wayne K.J."/>
            <person name="Tettelin H."/>
            <person name="Glass J.I."/>
            <person name="Rusch D."/>
            <person name="Podicherti R."/>
            <person name="Tsui H.-C.T."/>
            <person name="Winkler M.E."/>
        </authorList>
    </citation>
    <scope>NUCLEOTIDE SEQUENCE</scope>
</reference>
<accession>A0A381SVI5</accession>
<protein>
    <submittedName>
        <fullName evidence="1">Uncharacterized protein</fullName>
    </submittedName>
</protein>
<name>A0A381SVI5_9ZZZZ</name>
<dbReference type="EMBL" id="UINC01003568">
    <property type="protein sequence ID" value="SVA07459.1"/>
    <property type="molecule type" value="Genomic_DNA"/>
</dbReference>